<evidence type="ECO:0000259" key="2">
    <source>
        <dbReference type="SMART" id="SM00014"/>
    </source>
</evidence>
<gene>
    <name evidence="3" type="ORF">LMG22037_04621</name>
</gene>
<accession>A0A6J5BZG9</accession>
<keyword evidence="1" id="KW-0812">Transmembrane</keyword>
<feature type="transmembrane region" description="Helical" evidence="1">
    <location>
        <begin position="12"/>
        <end position="34"/>
    </location>
</feature>
<keyword evidence="1" id="KW-1133">Transmembrane helix</keyword>
<feature type="transmembrane region" description="Helical" evidence="1">
    <location>
        <begin position="41"/>
        <end position="65"/>
    </location>
</feature>
<evidence type="ECO:0000313" key="4">
    <source>
        <dbReference type="Proteomes" id="UP000494249"/>
    </source>
</evidence>
<feature type="transmembrane region" description="Helical" evidence="1">
    <location>
        <begin position="159"/>
        <end position="178"/>
    </location>
</feature>
<dbReference type="InterPro" id="IPR000326">
    <property type="entry name" value="PAP2/HPO"/>
</dbReference>
<feature type="transmembrane region" description="Helical" evidence="1">
    <location>
        <begin position="104"/>
        <end position="127"/>
    </location>
</feature>
<dbReference type="CDD" id="cd01610">
    <property type="entry name" value="PAP2_like"/>
    <property type="match status" value="1"/>
</dbReference>
<protein>
    <recommendedName>
        <fullName evidence="2">Phosphatidic acid phosphatase type 2/haloperoxidase domain-containing protein</fullName>
    </recommendedName>
</protein>
<proteinExistence type="predicted"/>
<dbReference type="SMART" id="SM00014">
    <property type="entry name" value="acidPPc"/>
    <property type="match status" value="1"/>
</dbReference>
<organism evidence="3 4">
    <name type="scientific">Paraburkholderia phenoliruptrix</name>
    <dbReference type="NCBI Taxonomy" id="252970"/>
    <lineage>
        <taxon>Bacteria</taxon>
        <taxon>Pseudomonadati</taxon>
        <taxon>Pseudomonadota</taxon>
        <taxon>Betaproteobacteria</taxon>
        <taxon>Burkholderiales</taxon>
        <taxon>Burkholderiaceae</taxon>
        <taxon>Paraburkholderia</taxon>
    </lineage>
</organism>
<dbReference type="Proteomes" id="UP000494249">
    <property type="component" value="Unassembled WGS sequence"/>
</dbReference>
<dbReference type="InterPro" id="IPR036938">
    <property type="entry name" value="PAP2/HPO_sf"/>
</dbReference>
<sequence length="233" mass="24839">MPELSDHLWYSITSLGGAGMTLPLAFAIALWLAVGYTWRMAAGWLLLLGAAIGLVTVTKLAFLGWGVGVRELDFTGVSGHAMLSTAVYPVALFLILLRTHPSVRVLGVLLGLVAGMAVGLSRVVLSAHSPSEAITGCLVGALAALLFVRMAWKAQPERLSAFPVAVSLMVLAVLMHGVHVPTQRWVTHIALKVSGHERPFIRAKWKAVRDVRPAAAPLSQTRNTLAPPASLYV</sequence>
<feature type="transmembrane region" description="Helical" evidence="1">
    <location>
        <begin position="77"/>
        <end position="97"/>
    </location>
</feature>
<dbReference type="Gene3D" id="1.20.144.10">
    <property type="entry name" value="Phosphatidic acid phosphatase type 2/haloperoxidase"/>
    <property type="match status" value="1"/>
</dbReference>
<feature type="transmembrane region" description="Helical" evidence="1">
    <location>
        <begin position="133"/>
        <end position="152"/>
    </location>
</feature>
<dbReference type="SUPFAM" id="SSF48317">
    <property type="entry name" value="Acid phosphatase/Vanadium-dependent haloperoxidase"/>
    <property type="match status" value="1"/>
</dbReference>
<keyword evidence="1" id="KW-0472">Membrane</keyword>
<dbReference type="RefSeq" id="WP_035478971.1">
    <property type="nucleotide sequence ID" value="NZ_CADFGL010000025.1"/>
</dbReference>
<feature type="domain" description="Phosphatidic acid phosphatase type 2/haloperoxidase" evidence="2">
    <location>
        <begin position="26"/>
        <end position="148"/>
    </location>
</feature>
<name>A0A6J5BZG9_9BURK</name>
<dbReference type="AlphaFoldDB" id="A0A6J5BZG9"/>
<dbReference type="Pfam" id="PF01569">
    <property type="entry name" value="PAP2"/>
    <property type="match status" value="1"/>
</dbReference>
<evidence type="ECO:0000256" key="1">
    <source>
        <dbReference type="SAM" id="Phobius"/>
    </source>
</evidence>
<reference evidence="3 4" key="1">
    <citation type="submission" date="2020-04" db="EMBL/GenBank/DDBJ databases">
        <authorList>
            <person name="De Canck E."/>
        </authorList>
    </citation>
    <scope>NUCLEOTIDE SEQUENCE [LARGE SCALE GENOMIC DNA]</scope>
    <source>
        <strain evidence="3 4">LMG 22037</strain>
    </source>
</reference>
<evidence type="ECO:0000313" key="3">
    <source>
        <dbReference type="EMBL" id="CAB3719179.1"/>
    </source>
</evidence>
<dbReference type="EMBL" id="CADIKB010000027">
    <property type="protein sequence ID" value="CAB3719179.1"/>
    <property type="molecule type" value="Genomic_DNA"/>
</dbReference>